<feature type="transmembrane region" description="Helical" evidence="3">
    <location>
        <begin position="372"/>
        <end position="389"/>
    </location>
</feature>
<feature type="transmembrane region" description="Helical" evidence="3">
    <location>
        <begin position="76"/>
        <end position="97"/>
    </location>
</feature>
<evidence type="ECO:0000313" key="4">
    <source>
        <dbReference type="EMBL" id="AWL11216.1"/>
    </source>
</evidence>
<feature type="transmembrane region" description="Helical" evidence="3">
    <location>
        <begin position="256"/>
        <end position="273"/>
    </location>
</feature>
<reference evidence="4 5" key="1">
    <citation type="submission" date="2018-05" db="EMBL/GenBank/DDBJ databases">
        <title>Salinimonas sp. HMF8227 Genome sequencing and assembly.</title>
        <authorList>
            <person name="Kang H."/>
            <person name="Kang J."/>
            <person name="Cha I."/>
            <person name="Kim H."/>
            <person name="Joh K."/>
        </authorList>
    </citation>
    <scope>NUCLEOTIDE SEQUENCE [LARGE SCALE GENOMIC DNA]</scope>
    <source>
        <strain evidence="4 5">HMF8227</strain>
    </source>
</reference>
<evidence type="ECO:0008006" key="6">
    <source>
        <dbReference type="Google" id="ProtNLM"/>
    </source>
</evidence>
<evidence type="ECO:0000256" key="2">
    <source>
        <dbReference type="ARBA" id="ARBA00022803"/>
    </source>
</evidence>
<feature type="transmembrane region" description="Helical" evidence="3">
    <location>
        <begin position="207"/>
        <end position="229"/>
    </location>
</feature>
<feature type="transmembrane region" description="Helical" evidence="3">
    <location>
        <begin position="109"/>
        <end position="129"/>
    </location>
</feature>
<dbReference type="EMBL" id="CP029347">
    <property type="protein sequence ID" value="AWL11216.1"/>
    <property type="molecule type" value="Genomic_DNA"/>
</dbReference>
<sequence length="533" mass="60142">MERPALILLYALTITLGVVAYWPSLSVPFYLDDFSSIVDNPLLTTDWGLLNQHYFGRQLTYYSFALTYEVFGEEPLVYHLTNMVLHLAVAASVALLSKRLVTIVGGGRAYQHYCIFLTFALFLLAPLNTQAVTYIVQRAALLSALFYVLALWAYLGARTYGGKQRLIYTIAVLVFISMGAISKQNIVTLPVAFLLLELFLFKTVSRLWQWVLYSVLAVGLAGLFAIDLIPNLSEHSLLHVIDQATRLQTEMPRYEYFAHQLVILWQYIYKFFVPYPLLLEYPTTVYSATSSQVLLSGVGHLAVIVVAISLRQRLPLITVCVGLFYLAHSVESALIPIVDLAFEHRTYLPNAFLAVLVGSCLAGLLSRYRLRTVVFVAIALTLVFTFLTYKRNELWGKPISFYRHELTHVGDNWRSYAALGLFEAKRGRFKHGVKWLRVAIKVGSERGQLQAKPVIAYMDLLHKTGNTPRAKYIGVLAAKSFTRNQDKSMVWSKLAQYQVEHGNCDFAKGLIERSLQLDSSNIIAQRLARACSP</sequence>
<organism evidence="4 5">
    <name type="scientific">Saliniradius amylolyticus</name>
    <dbReference type="NCBI Taxonomy" id="2183582"/>
    <lineage>
        <taxon>Bacteria</taxon>
        <taxon>Pseudomonadati</taxon>
        <taxon>Pseudomonadota</taxon>
        <taxon>Gammaproteobacteria</taxon>
        <taxon>Alteromonadales</taxon>
        <taxon>Alteromonadaceae</taxon>
        <taxon>Saliniradius</taxon>
    </lineage>
</organism>
<dbReference type="AlphaFoldDB" id="A0A2S2E0R3"/>
<feature type="transmembrane region" description="Helical" evidence="3">
    <location>
        <begin position="314"/>
        <end position="335"/>
    </location>
</feature>
<dbReference type="RefSeq" id="WP_109338880.1">
    <property type="nucleotide sequence ID" value="NZ_CP029347.1"/>
</dbReference>
<keyword evidence="3" id="KW-1133">Transmembrane helix</keyword>
<accession>A0A2S2E0R3</accession>
<feature type="transmembrane region" description="Helical" evidence="3">
    <location>
        <begin position="285"/>
        <end position="307"/>
    </location>
</feature>
<evidence type="ECO:0000313" key="5">
    <source>
        <dbReference type="Proteomes" id="UP000245728"/>
    </source>
</evidence>
<dbReference type="SUPFAM" id="SSF81901">
    <property type="entry name" value="HCP-like"/>
    <property type="match status" value="1"/>
</dbReference>
<dbReference type="Proteomes" id="UP000245728">
    <property type="component" value="Chromosome"/>
</dbReference>
<keyword evidence="3" id="KW-0812">Transmembrane</keyword>
<feature type="transmembrane region" description="Helical" evidence="3">
    <location>
        <begin position="166"/>
        <end position="187"/>
    </location>
</feature>
<dbReference type="InterPro" id="IPR052346">
    <property type="entry name" value="O-mannosyl-transferase_TMTC"/>
</dbReference>
<keyword evidence="2" id="KW-0802">TPR repeat</keyword>
<keyword evidence="1" id="KW-0677">Repeat</keyword>
<dbReference type="OrthoDB" id="8566379at2"/>
<dbReference type="PANTHER" id="PTHR44227">
    <property type="match status" value="1"/>
</dbReference>
<evidence type="ECO:0000256" key="1">
    <source>
        <dbReference type="ARBA" id="ARBA00022737"/>
    </source>
</evidence>
<keyword evidence="3" id="KW-0472">Membrane</keyword>
<dbReference type="KEGG" id="salh:HMF8227_00720"/>
<name>A0A2S2E0R3_9ALTE</name>
<dbReference type="Gene3D" id="1.25.40.10">
    <property type="entry name" value="Tetratricopeptide repeat domain"/>
    <property type="match status" value="1"/>
</dbReference>
<dbReference type="PANTHER" id="PTHR44227:SF3">
    <property type="entry name" value="PROTEIN O-MANNOSYL-TRANSFERASE TMTC4"/>
    <property type="match status" value="1"/>
</dbReference>
<dbReference type="InterPro" id="IPR011990">
    <property type="entry name" value="TPR-like_helical_dom_sf"/>
</dbReference>
<proteinExistence type="predicted"/>
<keyword evidence="5" id="KW-1185">Reference proteome</keyword>
<feature type="transmembrane region" description="Helical" evidence="3">
    <location>
        <begin position="347"/>
        <end position="365"/>
    </location>
</feature>
<gene>
    <name evidence="4" type="ORF">HMF8227_00720</name>
</gene>
<feature type="transmembrane region" description="Helical" evidence="3">
    <location>
        <begin position="135"/>
        <end position="154"/>
    </location>
</feature>
<evidence type="ECO:0000256" key="3">
    <source>
        <dbReference type="SAM" id="Phobius"/>
    </source>
</evidence>
<protein>
    <recommendedName>
        <fullName evidence="6">Transmembrane and TPR repeat-containing protein</fullName>
    </recommendedName>
</protein>